<protein>
    <recommendedName>
        <fullName evidence="1">diguanylate cyclase</fullName>
        <ecNumber evidence="1">2.7.7.65</ecNumber>
    </recommendedName>
</protein>
<sequence>MKVKPSDSLKEISLLYVEDDESIRDILSMILQRFVGKLYIAFDGEDGLEKFKRYHPDIVISDIRMPKLNGIDMAKQMKEINPDTAIIFITAFGDSEYLNSAINLGVQGYLIKPIERDKLIEKLNFIADAIVNAKRKISYLKLINTLFDLQKDIIMLVDSNGRIQISNRAFKYLCKQLECKEDESLYELINHFNDFNQSLKDSNSIKDYLSNINGKIVSLKSNNQTLYYEMHIKSIDEFILVEMYDVSQFKKEAIKLEQENIIDALTNVYNRKVEKIIKDEVINLDSSICMIIADIDHFKEVNDTHGHIIGDNVLKEVANRLKSHIRQDDHIIRWGGEEFLLILKTKIDNADNLAEKLRKVIESEPFESVGKVTMSFGICCGYIDSVNDFDNILHRADKALYNAKMSGRNQVKRCK</sequence>
<feature type="domain" description="Response regulatory" evidence="4">
    <location>
        <begin position="13"/>
        <end position="127"/>
    </location>
</feature>
<feature type="modified residue" description="4-aspartylphosphate" evidence="3">
    <location>
        <position position="62"/>
    </location>
</feature>
<evidence type="ECO:0000259" key="5">
    <source>
        <dbReference type="PROSITE" id="PS50887"/>
    </source>
</evidence>
<dbReference type="InterPro" id="IPR000160">
    <property type="entry name" value="GGDEF_dom"/>
</dbReference>
<comment type="catalytic activity">
    <reaction evidence="2">
        <text>2 GTP = 3',3'-c-di-GMP + 2 diphosphate</text>
        <dbReference type="Rhea" id="RHEA:24898"/>
        <dbReference type="ChEBI" id="CHEBI:33019"/>
        <dbReference type="ChEBI" id="CHEBI:37565"/>
        <dbReference type="ChEBI" id="CHEBI:58805"/>
        <dbReference type="EC" id="2.7.7.65"/>
    </reaction>
</comment>
<dbReference type="PROSITE" id="PS50110">
    <property type="entry name" value="RESPONSE_REGULATORY"/>
    <property type="match status" value="1"/>
</dbReference>
<dbReference type="GO" id="GO:0000160">
    <property type="term" value="P:phosphorelay signal transduction system"/>
    <property type="evidence" value="ECO:0007669"/>
    <property type="project" value="InterPro"/>
</dbReference>
<evidence type="ECO:0000256" key="3">
    <source>
        <dbReference type="PROSITE-ProRule" id="PRU00169"/>
    </source>
</evidence>
<dbReference type="OrthoDB" id="9812260at2"/>
<keyword evidence="3" id="KW-0597">Phosphoprotein</keyword>
<dbReference type="InterPro" id="IPR029787">
    <property type="entry name" value="Nucleotide_cyclase"/>
</dbReference>
<dbReference type="SUPFAM" id="SSF55073">
    <property type="entry name" value="Nucleotide cyclase"/>
    <property type="match status" value="1"/>
</dbReference>
<dbReference type="SUPFAM" id="SSF52172">
    <property type="entry name" value="CheY-like"/>
    <property type="match status" value="1"/>
</dbReference>
<evidence type="ECO:0000313" key="7">
    <source>
        <dbReference type="Proteomes" id="UP000199227"/>
    </source>
</evidence>
<dbReference type="Pfam" id="PF00990">
    <property type="entry name" value="GGDEF"/>
    <property type="match status" value="1"/>
</dbReference>
<dbReference type="AlphaFoldDB" id="A0A1I5R8I5"/>
<dbReference type="Gene3D" id="3.30.70.270">
    <property type="match status" value="1"/>
</dbReference>
<reference evidence="6 7" key="1">
    <citation type="submission" date="2016-10" db="EMBL/GenBank/DDBJ databases">
        <authorList>
            <person name="de Groot N.N."/>
        </authorList>
    </citation>
    <scope>NUCLEOTIDE SEQUENCE [LARGE SCALE GENOMIC DNA]</scope>
    <source>
        <strain evidence="6 7">EP1-55-1</strain>
    </source>
</reference>
<dbReference type="InterPro" id="IPR050469">
    <property type="entry name" value="Diguanylate_Cyclase"/>
</dbReference>
<accession>A0A1I5R8I5</accession>
<evidence type="ECO:0000256" key="1">
    <source>
        <dbReference type="ARBA" id="ARBA00012528"/>
    </source>
</evidence>
<evidence type="ECO:0000259" key="4">
    <source>
        <dbReference type="PROSITE" id="PS50110"/>
    </source>
</evidence>
<dbReference type="PANTHER" id="PTHR45138">
    <property type="entry name" value="REGULATORY COMPONENTS OF SENSORY TRANSDUCTION SYSTEM"/>
    <property type="match status" value="1"/>
</dbReference>
<dbReference type="GO" id="GO:0005886">
    <property type="term" value="C:plasma membrane"/>
    <property type="evidence" value="ECO:0007669"/>
    <property type="project" value="TreeGrafter"/>
</dbReference>
<dbReference type="NCBIfam" id="TIGR00254">
    <property type="entry name" value="GGDEF"/>
    <property type="match status" value="1"/>
</dbReference>
<keyword evidence="7" id="KW-1185">Reference proteome</keyword>
<gene>
    <name evidence="6" type="ORF">SAMN05216234_12512</name>
</gene>
<dbReference type="EMBL" id="FOXB01000025">
    <property type="protein sequence ID" value="SFP54306.1"/>
    <property type="molecule type" value="Genomic_DNA"/>
</dbReference>
<dbReference type="InterPro" id="IPR011006">
    <property type="entry name" value="CheY-like_superfamily"/>
</dbReference>
<dbReference type="PROSITE" id="PS50887">
    <property type="entry name" value="GGDEF"/>
    <property type="match status" value="1"/>
</dbReference>
<dbReference type="GO" id="GO:1902201">
    <property type="term" value="P:negative regulation of bacterial-type flagellum-dependent cell motility"/>
    <property type="evidence" value="ECO:0007669"/>
    <property type="project" value="TreeGrafter"/>
</dbReference>
<evidence type="ECO:0000313" key="6">
    <source>
        <dbReference type="EMBL" id="SFP54306.1"/>
    </source>
</evidence>
<name>A0A1I5R8I5_9BACT</name>
<dbReference type="InterPro" id="IPR043128">
    <property type="entry name" value="Rev_trsase/Diguanyl_cyclase"/>
</dbReference>
<evidence type="ECO:0000256" key="2">
    <source>
        <dbReference type="ARBA" id="ARBA00034247"/>
    </source>
</evidence>
<dbReference type="CDD" id="cd01949">
    <property type="entry name" value="GGDEF"/>
    <property type="match status" value="1"/>
</dbReference>
<dbReference type="GO" id="GO:0043709">
    <property type="term" value="P:cell adhesion involved in single-species biofilm formation"/>
    <property type="evidence" value="ECO:0007669"/>
    <property type="project" value="TreeGrafter"/>
</dbReference>
<dbReference type="InterPro" id="IPR001789">
    <property type="entry name" value="Sig_transdc_resp-reg_receiver"/>
</dbReference>
<dbReference type="FunFam" id="3.30.70.270:FF:000001">
    <property type="entry name" value="Diguanylate cyclase domain protein"/>
    <property type="match status" value="1"/>
</dbReference>
<dbReference type="Gene3D" id="3.40.50.2300">
    <property type="match status" value="1"/>
</dbReference>
<proteinExistence type="predicted"/>
<dbReference type="Proteomes" id="UP000199227">
    <property type="component" value="Unassembled WGS sequence"/>
</dbReference>
<organism evidence="6 7">
    <name type="scientific">Hydrogenimonas thermophila</name>
    <dbReference type="NCBI Taxonomy" id="223786"/>
    <lineage>
        <taxon>Bacteria</taxon>
        <taxon>Pseudomonadati</taxon>
        <taxon>Campylobacterota</taxon>
        <taxon>Epsilonproteobacteria</taxon>
        <taxon>Campylobacterales</taxon>
        <taxon>Hydrogenimonadaceae</taxon>
        <taxon>Hydrogenimonas</taxon>
    </lineage>
</organism>
<dbReference type="CDD" id="cd17536">
    <property type="entry name" value="REC_YesN-like"/>
    <property type="match status" value="1"/>
</dbReference>
<dbReference type="GO" id="GO:0052621">
    <property type="term" value="F:diguanylate cyclase activity"/>
    <property type="evidence" value="ECO:0007669"/>
    <property type="project" value="UniProtKB-EC"/>
</dbReference>
<dbReference type="PANTHER" id="PTHR45138:SF9">
    <property type="entry name" value="DIGUANYLATE CYCLASE DGCM-RELATED"/>
    <property type="match status" value="1"/>
</dbReference>
<dbReference type="SMART" id="SM00448">
    <property type="entry name" value="REC"/>
    <property type="match status" value="1"/>
</dbReference>
<dbReference type="SMART" id="SM00267">
    <property type="entry name" value="GGDEF"/>
    <property type="match status" value="1"/>
</dbReference>
<feature type="domain" description="GGDEF" evidence="5">
    <location>
        <begin position="286"/>
        <end position="415"/>
    </location>
</feature>
<dbReference type="Pfam" id="PF00072">
    <property type="entry name" value="Response_reg"/>
    <property type="match status" value="1"/>
</dbReference>
<dbReference type="STRING" id="223786.SAMN05216234_12512"/>
<dbReference type="EC" id="2.7.7.65" evidence="1"/>
<dbReference type="RefSeq" id="WP_092912845.1">
    <property type="nucleotide sequence ID" value="NZ_FOXB01000025.1"/>
</dbReference>